<proteinExistence type="predicted"/>
<feature type="compositionally biased region" description="Polar residues" evidence="1">
    <location>
        <begin position="465"/>
        <end position="484"/>
    </location>
</feature>
<feature type="transmembrane region" description="Helical" evidence="2">
    <location>
        <begin position="32"/>
        <end position="51"/>
    </location>
</feature>
<feature type="region of interest" description="Disordered" evidence="1">
    <location>
        <begin position="682"/>
        <end position="716"/>
    </location>
</feature>
<keyword evidence="2" id="KW-0472">Membrane</keyword>
<dbReference type="eggNOG" id="ENOG502RDNX">
    <property type="taxonomic scope" value="Eukaryota"/>
</dbReference>
<keyword evidence="2" id="KW-1133">Transmembrane helix</keyword>
<dbReference type="OrthoDB" id="2552211at2759"/>
<feature type="transmembrane region" description="Helical" evidence="2">
    <location>
        <begin position="186"/>
        <end position="208"/>
    </location>
</feature>
<accession>A0A0D1CSD4</accession>
<dbReference type="InParanoid" id="A0A0D1CSD4"/>
<feature type="region of interest" description="Disordered" evidence="1">
    <location>
        <begin position="605"/>
        <end position="624"/>
    </location>
</feature>
<reference evidence="3 4" key="1">
    <citation type="journal article" date="2006" name="Nature">
        <title>Insights from the genome of the biotrophic fungal plant pathogen Ustilago maydis.</title>
        <authorList>
            <person name="Kamper J."/>
            <person name="Kahmann R."/>
            <person name="Bolker M."/>
            <person name="Ma L.J."/>
            <person name="Brefort T."/>
            <person name="Saville B.J."/>
            <person name="Banuett F."/>
            <person name="Kronstad J.W."/>
            <person name="Gold S.E."/>
            <person name="Muller O."/>
            <person name="Perlin M.H."/>
            <person name="Wosten H.A."/>
            <person name="de Vries R."/>
            <person name="Ruiz-Herrera J."/>
            <person name="Reynaga-Pena C.G."/>
            <person name="Snetselaar K."/>
            <person name="McCann M."/>
            <person name="Perez-Martin J."/>
            <person name="Feldbrugge M."/>
            <person name="Basse C.W."/>
            <person name="Steinberg G."/>
            <person name="Ibeas J.I."/>
            <person name="Holloman W."/>
            <person name="Guzman P."/>
            <person name="Farman M."/>
            <person name="Stajich J.E."/>
            <person name="Sentandreu R."/>
            <person name="Gonzalez-Prieto J.M."/>
            <person name="Kennell J.C."/>
            <person name="Molina L."/>
            <person name="Schirawski J."/>
            <person name="Mendoza-Mendoza A."/>
            <person name="Greilinger D."/>
            <person name="Munch K."/>
            <person name="Rossel N."/>
            <person name="Scherer M."/>
            <person name="Vranes M."/>
            <person name="Ladendorf O."/>
            <person name="Vincon V."/>
            <person name="Fuchs U."/>
            <person name="Sandrock B."/>
            <person name="Meng S."/>
            <person name="Ho E.C."/>
            <person name="Cahill M.J."/>
            <person name="Boyce K.J."/>
            <person name="Klose J."/>
            <person name="Klosterman S.J."/>
            <person name="Deelstra H.J."/>
            <person name="Ortiz-Castellanos L."/>
            <person name="Li W."/>
            <person name="Sanchez-Alonso P."/>
            <person name="Schreier P.H."/>
            <person name="Hauser-Hahn I."/>
            <person name="Vaupel M."/>
            <person name="Koopmann E."/>
            <person name="Friedrich G."/>
            <person name="Voss H."/>
            <person name="Schluter T."/>
            <person name="Margolis J."/>
            <person name="Platt D."/>
            <person name="Swimmer C."/>
            <person name="Gnirke A."/>
            <person name="Chen F."/>
            <person name="Vysotskaia V."/>
            <person name="Mannhaupt G."/>
            <person name="Guldener U."/>
            <person name="Munsterkotter M."/>
            <person name="Haase D."/>
            <person name="Oesterheld M."/>
            <person name="Mewes H.W."/>
            <person name="Mauceli E.W."/>
            <person name="DeCaprio D."/>
            <person name="Wade C.M."/>
            <person name="Butler J."/>
            <person name="Young S."/>
            <person name="Jaffe D.B."/>
            <person name="Calvo S."/>
            <person name="Nusbaum C."/>
            <person name="Galagan J."/>
            <person name="Birren B.W."/>
        </authorList>
    </citation>
    <scope>NUCLEOTIDE SEQUENCE [LARGE SCALE GENOMIC DNA]</scope>
    <source>
        <strain evidence="4">DSM 14603 / FGSC 9021 / UM521</strain>
    </source>
</reference>
<dbReference type="GeneID" id="23563436"/>
<name>A0A0D1CSD4_MYCMD</name>
<feature type="compositionally biased region" description="Basic and acidic residues" evidence="1">
    <location>
        <begin position="707"/>
        <end position="716"/>
    </location>
</feature>
<gene>
    <name evidence="3" type="ORF">UMAG_02770</name>
</gene>
<dbReference type="Proteomes" id="UP000000561">
    <property type="component" value="Chromosome 6"/>
</dbReference>
<keyword evidence="4" id="KW-1185">Reference proteome</keyword>
<feature type="region of interest" description="Disordered" evidence="1">
    <location>
        <begin position="543"/>
        <end position="574"/>
    </location>
</feature>
<dbReference type="KEGG" id="uma:UMAG_02770"/>
<evidence type="ECO:0000313" key="4">
    <source>
        <dbReference type="Proteomes" id="UP000000561"/>
    </source>
</evidence>
<dbReference type="VEuPathDB" id="FungiDB:UMAG_02770"/>
<dbReference type="EMBL" id="CM003145">
    <property type="protein sequence ID" value="KIS69438.1"/>
    <property type="molecule type" value="Genomic_DNA"/>
</dbReference>
<dbReference type="AlphaFoldDB" id="A0A0D1CSD4"/>
<dbReference type="OMA" id="GCIMHYP"/>
<dbReference type="RefSeq" id="XP_011389126.1">
    <property type="nucleotide sequence ID" value="XM_011390824.1"/>
</dbReference>
<evidence type="ECO:0000256" key="1">
    <source>
        <dbReference type="SAM" id="MobiDB-lite"/>
    </source>
</evidence>
<evidence type="ECO:0000256" key="2">
    <source>
        <dbReference type="SAM" id="Phobius"/>
    </source>
</evidence>
<organism evidence="3 4">
    <name type="scientific">Mycosarcoma maydis</name>
    <name type="common">Corn smut fungus</name>
    <name type="synonym">Ustilago maydis</name>
    <dbReference type="NCBI Taxonomy" id="5270"/>
    <lineage>
        <taxon>Eukaryota</taxon>
        <taxon>Fungi</taxon>
        <taxon>Dikarya</taxon>
        <taxon>Basidiomycota</taxon>
        <taxon>Ustilaginomycotina</taxon>
        <taxon>Ustilaginomycetes</taxon>
        <taxon>Ustilaginales</taxon>
        <taxon>Ustilaginaceae</taxon>
        <taxon>Mycosarcoma</taxon>
    </lineage>
</organism>
<feature type="region of interest" description="Disordered" evidence="1">
    <location>
        <begin position="431"/>
        <end position="491"/>
    </location>
</feature>
<sequence length="716" mass="77158">MTAQLLSYFHVLAAIVLFSAAIIHFLVHPLSVVSVTISLVLASLGGVVIAQEVPAILSSRWIRSKPSLLNSYLVRALCFLVATAVLFDRLIDLPCDVPRQESSYSTTPAKFLVPGSQARNDKIATESQSAKSGTNLIKQQEPPVFGTAFYLCRSLAPTCTRIESLPNQVASSVAWVNISANQTSRALVFTACTTTLAVCLVYLGLALLHRSGRVGMSLGMAHVSAQDQDDPHSLRFVEVMPHRCNEQMIKESASASSAYRLNLHSNDPSYGRCMPPDLFQEQVLALPGLVGGSDRHRCASDARSSRISPSLHRTDGVSIGRMVESALESGQGAASTPDHIFRIARMDSRPVKVRAASDTASGAYTNQIKKPDAGAVLALHSLEAERCGRYGYENSYNQSVDLASGCIMHYPIFASNKKFKEQQQRIALQIPPQPFPTLSPPDFSRQSFGSPAGLSPRQSAKRRQSGASKLSDNQQALEPQQQDEPTAEREGVLSTCLRSEITSDTVQPLAEAKVSDCSEHLPGGDDGKTGKLLSESCPNALLPTRGTERLSPLSCAEANKASKSENKNRSHKQRLKSTIDEALHHHQRGRLGTAESGRSMLSTFSNSQAHRISSRPGTATSTRSNTSFRLMRRRRGLFATLDLHLGNRFSGFSQDASVAAQQGRNALGGSFDSQRSCSAGTFGGDAASPLSTPRCHDAMAPTSPMHLEAKKSSSSS</sequence>
<feature type="transmembrane region" description="Helical" evidence="2">
    <location>
        <begin position="7"/>
        <end position="26"/>
    </location>
</feature>
<protein>
    <submittedName>
        <fullName evidence="3">Uncharacterized protein</fullName>
    </submittedName>
</protein>
<keyword evidence="2" id="KW-0812">Transmembrane</keyword>
<evidence type="ECO:0000313" key="3">
    <source>
        <dbReference type="EMBL" id="KIS69438.1"/>
    </source>
</evidence>